<feature type="non-terminal residue" evidence="1">
    <location>
        <position position="37"/>
    </location>
</feature>
<gene>
    <name evidence="1" type="ORF">METZ01_LOCUS175611</name>
</gene>
<protein>
    <recommendedName>
        <fullName evidence="2">Metalloenzyme domain-containing protein</fullName>
    </recommendedName>
</protein>
<dbReference type="Gene3D" id="3.40.720.10">
    <property type="entry name" value="Alkaline Phosphatase, subunit A"/>
    <property type="match status" value="1"/>
</dbReference>
<dbReference type="InterPro" id="IPR017850">
    <property type="entry name" value="Alkaline_phosphatase_core_sf"/>
</dbReference>
<evidence type="ECO:0000313" key="1">
    <source>
        <dbReference type="EMBL" id="SVB22757.1"/>
    </source>
</evidence>
<organism evidence="1">
    <name type="scientific">marine metagenome</name>
    <dbReference type="NCBI Taxonomy" id="408172"/>
    <lineage>
        <taxon>unclassified sequences</taxon>
        <taxon>metagenomes</taxon>
        <taxon>ecological metagenomes</taxon>
    </lineage>
</organism>
<dbReference type="AlphaFoldDB" id="A0A382CBL9"/>
<proteinExistence type="predicted"/>
<accession>A0A382CBL9</accession>
<dbReference type="SUPFAM" id="SSF53649">
    <property type="entry name" value="Alkaline phosphatase-like"/>
    <property type="match status" value="1"/>
</dbReference>
<dbReference type="EMBL" id="UINC01033447">
    <property type="protein sequence ID" value="SVB22757.1"/>
    <property type="molecule type" value="Genomic_DNA"/>
</dbReference>
<evidence type="ECO:0008006" key="2">
    <source>
        <dbReference type="Google" id="ProtNLM"/>
    </source>
</evidence>
<sequence length="37" mass="4125">MKPRPNILLFLMDGLQADALEPDSACQTPHFDALRAK</sequence>
<reference evidence="1" key="1">
    <citation type="submission" date="2018-05" db="EMBL/GenBank/DDBJ databases">
        <authorList>
            <person name="Lanie J.A."/>
            <person name="Ng W.-L."/>
            <person name="Kazmierczak K.M."/>
            <person name="Andrzejewski T.M."/>
            <person name="Davidsen T.M."/>
            <person name="Wayne K.J."/>
            <person name="Tettelin H."/>
            <person name="Glass J.I."/>
            <person name="Rusch D."/>
            <person name="Podicherti R."/>
            <person name="Tsui H.-C.T."/>
            <person name="Winkler M.E."/>
        </authorList>
    </citation>
    <scope>NUCLEOTIDE SEQUENCE</scope>
</reference>
<name>A0A382CBL9_9ZZZZ</name>